<dbReference type="AlphaFoldDB" id="A0AAV8Z2Y9"/>
<organism evidence="2 3">
    <name type="scientific">Aromia moschata</name>
    <dbReference type="NCBI Taxonomy" id="1265417"/>
    <lineage>
        <taxon>Eukaryota</taxon>
        <taxon>Metazoa</taxon>
        <taxon>Ecdysozoa</taxon>
        <taxon>Arthropoda</taxon>
        <taxon>Hexapoda</taxon>
        <taxon>Insecta</taxon>
        <taxon>Pterygota</taxon>
        <taxon>Neoptera</taxon>
        <taxon>Endopterygota</taxon>
        <taxon>Coleoptera</taxon>
        <taxon>Polyphaga</taxon>
        <taxon>Cucujiformia</taxon>
        <taxon>Chrysomeloidea</taxon>
        <taxon>Cerambycidae</taxon>
        <taxon>Cerambycinae</taxon>
        <taxon>Callichromatini</taxon>
        <taxon>Aromia</taxon>
    </lineage>
</organism>
<keyword evidence="3" id="KW-1185">Reference proteome</keyword>
<evidence type="ECO:0000256" key="1">
    <source>
        <dbReference type="SAM" id="MobiDB-lite"/>
    </source>
</evidence>
<reference evidence="2" key="1">
    <citation type="journal article" date="2023" name="Insect Mol. Biol.">
        <title>Genome sequencing provides insights into the evolution of gene families encoding plant cell wall-degrading enzymes in longhorned beetles.</title>
        <authorList>
            <person name="Shin N.R."/>
            <person name="Okamura Y."/>
            <person name="Kirsch R."/>
            <person name="Pauchet Y."/>
        </authorList>
    </citation>
    <scope>NUCLEOTIDE SEQUENCE</scope>
    <source>
        <strain evidence="2">AMC_N1</strain>
    </source>
</reference>
<feature type="region of interest" description="Disordered" evidence="1">
    <location>
        <begin position="1"/>
        <end position="24"/>
    </location>
</feature>
<sequence length="121" mass="14096">MGTTDPGPKRCKDPSDDPNIKNGYNTEFIVRSKGKIDVPRQVYDTTPGDRLSSKVAADKQRQLDDARRHCCISQFDYLRNNLRIKSCVGNREVFRFQMKKITIRNYTPKILRQEVNMGMWI</sequence>
<accession>A0AAV8Z2Y9</accession>
<evidence type="ECO:0000313" key="3">
    <source>
        <dbReference type="Proteomes" id="UP001162162"/>
    </source>
</evidence>
<name>A0AAV8Z2Y9_9CUCU</name>
<dbReference type="Proteomes" id="UP001162162">
    <property type="component" value="Unassembled WGS sequence"/>
</dbReference>
<comment type="caution">
    <text evidence="2">The sequence shown here is derived from an EMBL/GenBank/DDBJ whole genome shotgun (WGS) entry which is preliminary data.</text>
</comment>
<feature type="compositionally biased region" description="Basic and acidic residues" evidence="1">
    <location>
        <begin position="7"/>
        <end position="19"/>
    </location>
</feature>
<proteinExistence type="predicted"/>
<gene>
    <name evidence="2" type="ORF">NQ318_002283</name>
</gene>
<protein>
    <submittedName>
        <fullName evidence="2">Uncharacterized protein</fullName>
    </submittedName>
</protein>
<evidence type="ECO:0000313" key="2">
    <source>
        <dbReference type="EMBL" id="KAJ8958489.1"/>
    </source>
</evidence>
<dbReference type="EMBL" id="JAPWTK010000017">
    <property type="protein sequence ID" value="KAJ8958489.1"/>
    <property type="molecule type" value="Genomic_DNA"/>
</dbReference>